<comment type="caution">
    <text evidence="1">The sequence shown here is derived from an EMBL/GenBank/DDBJ whole genome shotgun (WGS) entry which is preliminary data.</text>
</comment>
<name>A0AAQ4D8Q0_AMBAM</name>
<gene>
    <name evidence="1" type="ORF">V5799_003524</name>
</gene>
<protein>
    <submittedName>
        <fullName evidence="1">Uncharacterized protein</fullName>
    </submittedName>
</protein>
<dbReference type="AlphaFoldDB" id="A0AAQ4D8Q0"/>
<accession>A0AAQ4D8Q0</accession>
<reference evidence="1 2" key="1">
    <citation type="journal article" date="2023" name="Arcadia Sci">
        <title>De novo assembly of a long-read Amblyomma americanum tick genome.</title>
        <authorList>
            <person name="Chou S."/>
            <person name="Poskanzer K.E."/>
            <person name="Rollins M."/>
            <person name="Thuy-Boun P.S."/>
        </authorList>
    </citation>
    <scope>NUCLEOTIDE SEQUENCE [LARGE SCALE GENOMIC DNA]</scope>
    <source>
        <strain evidence="1">F_SG_1</strain>
        <tissue evidence="1">Salivary glands</tissue>
    </source>
</reference>
<proteinExistence type="predicted"/>
<evidence type="ECO:0000313" key="1">
    <source>
        <dbReference type="EMBL" id="KAK8758840.1"/>
    </source>
</evidence>
<organism evidence="1 2">
    <name type="scientific">Amblyomma americanum</name>
    <name type="common">Lone star tick</name>
    <dbReference type="NCBI Taxonomy" id="6943"/>
    <lineage>
        <taxon>Eukaryota</taxon>
        <taxon>Metazoa</taxon>
        <taxon>Ecdysozoa</taxon>
        <taxon>Arthropoda</taxon>
        <taxon>Chelicerata</taxon>
        <taxon>Arachnida</taxon>
        <taxon>Acari</taxon>
        <taxon>Parasitiformes</taxon>
        <taxon>Ixodida</taxon>
        <taxon>Ixodoidea</taxon>
        <taxon>Ixodidae</taxon>
        <taxon>Amblyomminae</taxon>
        <taxon>Amblyomma</taxon>
    </lineage>
</organism>
<dbReference type="Proteomes" id="UP001321473">
    <property type="component" value="Unassembled WGS sequence"/>
</dbReference>
<dbReference type="EMBL" id="JARKHS020033651">
    <property type="protein sequence ID" value="KAK8758840.1"/>
    <property type="molecule type" value="Genomic_DNA"/>
</dbReference>
<keyword evidence="2" id="KW-1185">Reference proteome</keyword>
<sequence>MKETAVGCCRCSSVGEAVIAACVIESKQSFTLQRRGETIAPHLAAVRRFRTGSRRTGWEHFYPRWVATESGDRSRRSSTNEQVCVCERICW</sequence>
<evidence type="ECO:0000313" key="2">
    <source>
        <dbReference type="Proteomes" id="UP001321473"/>
    </source>
</evidence>